<dbReference type="AlphaFoldDB" id="A0A6H1P2S7"/>
<protein>
    <submittedName>
        <fullName evidence="1">Uncharacterized protein</fullName>
    </submittedName>
</protein>
<evidence type="ECO:0000313" key="1">
    <source>
        <dbReference type="EMBL" id="QIZ07765.1"/>
    </source>
</evidence>
<sequence>MWVCKTHMKEVLPLLDAPHASKASYQIKCSLCENFAIAKVYYNYQTYHFSKQSMYFLSKTSSRKSG</sequence>
<dbReference type="Proteomes" id="UP000501868">
    <property type="component" value="Chromosome"/>
</dbReference>
<accession>A0A6H1P2S7</accession>
<dbReference type="EMBL" id="CP051128">
    <property type="protein sequence ID" value="QIZ07765.1"/>
    <property type="molecule type" value="Genomic_DNA"/>
</dbReference>
<evidence type="ECO:0000313" key="2">
    <source>
        <dbReference type="Proteomes" id="UP000501868"/>
    </source>
</evidence>
<reference evidence="1 2" key="2">
    <citation type="submission" date="2020-04" db="EMBL/GenBank/DDBJ databases">
        <authorList>
            <person name="Fomenkov A."/>
            <person name="Anton B.P."/>
            <person name="Roberts R.J."/>
        </authorList>
    </citation>
    <scope>NUCLEOTIDE SEQUENCE [LARGE SCALE GENOMIC DNA]</scope>
    <source>
        <strain evidence="1 2">S2</strain>
    </source>
</reference>
<proteinExistence type="predicted"/>
<reference evidence="1 2" key="1">
    <citation type="submission" date="2020-04" db="EMBL/GenBank/DDBJ databases">
        <title>Genome-Wide Identification of 5-Methylcytosine Sites in Bacterial Genomes By High-Throughput Sequencing of MspJI Restriction Fragments.</title>
        <authorList>
            <person name="Wu V."/>
        </authorList>
    </citation>
    <scope>NUCLEOTIDE SEQUENCE [LARGE SCALE GENOMIC DNA]</scope>
    <source>
        <strain evidence="1 2">S2</strain>
    </source>
</reference>
<gene>
    <name evidence="1" type="ORF">HFZ78_14385</name>
</gene>
<name>A0A6H1P2S7_PRIMG</name>
<organism evidence="1 2">
    <name type="scientific">Priestia megaterium</name>
    <name type="common">Bacillus megaterium</name>
    <dbReference type="NCBI Taxonomy" id="1404"/>
    <lineage>
        <taxon>Bacteria</taxon>
        <taxon>Bacillati</taxon>
        <taxon>Bacillota</taxon>
        <taxon>Bacilli</taxon>
        <taxon>Bacillales</taxon>
        <taxon>Bacillaceae</taxon>
        <taxon>Priestia</taxon>
    </lineage>
</organism>